<name>A0A3S1DZK4_9BACL</name>
<gene>
    <name evidence="1" type="ORF">EJP82_01445</name>
</gene>
<protein>
    <submittedName>
        <fullName evidence="1">Uncharacterized protein</fullName>
    </submittedName>
</protein>
<dbReference type="AlphaFoldDB" id="A0A3S1DZK4"/>
<dbReference type="OrthoDB" id="2660806at2"/>
<dbReference type="EMBL" id="RZNY01000001">
    <property type="protein sequence ID" value="RUT48631.1"/>
    <property type="molecule type" value="Genomic_DNA"/>
</dbReference>
<organism evidence="1 2">
    <name type="scientific">Paenibacillus anaericanus</name>
    <dbReference type="NCBI Taxonomy" id="170367"/>
    <lineage>
        <taxon>Bacteria</taxon>
        <taxon>Bacillati</taxon>
        <taxon>Bacillota</taxon>
        <taxon>Bacilli</taxon>
        <taxon>Bacillales</taxon>
        <taxon>Paenibacillaceae</taxon>
        <taxon>Paenibacillus</taxon>
    </lineage>
</organism>
<keyword evidence="2" id="KW-1185">Reference proteome</keyword>
<dbReference type="Proteomes" id="UP000279446">
    <property type="component" value="Unassembled WGS sequence"/>
</dbReference>
<comment type="caution">
    <text evidence="1">The sequence shown here is derived from an EMBL/GenBank/DDBJ whole genome shotgun (WGS) entry which is preliminary data.</text>
</comment>
<evidence type="ECO:0000313" key="2">
    <source>
        <dbReference type="Proteomes" id="UP000279446"/>
    </source>
</evidence>
<evidence type="ECO:0000313" key="1">
    <source>
        <dbReference type="EMBL" id="RUT48631.1"/>
    </source>
</evidence>
<sequence length="103" mass="11370">MSADLINREAAKHKLIDSIAKSQTAMARILNSLADVSDHSKETARHLALNIETLAKYQNAMARSVCGISLYRVHYGTPSSPWITKSCYKANIAPQGVQEDVRK</sequence>
<reference evidence="1 2" key="1">
    <citation type="submission" date="2018-12" db="EMBL/GenBank/DDBJ databases">
        <authorList>
            <person name="Sun L."/>
            <person name="Chen Z."/>
        </authorList>
    </citation>
    <scope>NUCLEOTIDE SEQUENCE [LARGE SCALE GENOMIC DNA]</scope>
    <source>
        <strain evidence="1 2">DSM 15890</strain>
    </source>
</reference>
<dbReference type="RefSeq" id="WP_127190225.1">
    <property type="nucleotide sequence ID" value="NZ_JAUSSS010000008.1"/>
</dbReference>
<proteinExistence type="predicted"/>
<accession>A0A3S1DZK4</accession>